<feature type="chain" id="PRO_5001520448" evidence="1">
    <location>
        <begin position="29"/>
        <end position="126"/>
    </location>
</feature>
<proteinExistence type="evidence at transcript level"/>
<keyword evidence="1" id="KW-0732">Signal</keyword>
<evidence type="ECO:0000256" key="1">
    <source>
        <dbReference type="SAM" id="SignalP"/>
    </source>
</evidence>
<accession>A0A023G1Z2</accession>
<feature type="non-terminal residue" evidence="2">
    <location>
        <position position="1"/>
    </location>
</feature>
<name>A0A023G1Z2_AMBTT</name>
<sequence length="126" mass="13713">QTNLPLLNLIMKASLWLTLLSLAAVAYGASVVPEPTVQRPALSKEVEAEVREKAGKSLETLGRLLQGKEISSDKESQEELLEVLKALTTEEGLSDEASEYIWPIIARGVVQGAVAHGVHKWLNRKG</sequence>
<reference evidence="2" key="1">
    <citation type="submission" date="2014-03" db="EMBL/GenBank/DDBJ databases">
        <title>The sialotranscriptome of Amblyomma triste, Amblyomma parvum and Amblyomma cajennense ticks, uncovered by 454-based RNA-seq.</title>
        <authorList>
            <person name="Garcia G.R."/>
            <person name="Gardinassi L.G."/>
            <person name="Ribeiro J.M."/>
            <person name="Anatriello E."/>
            <person name="Ferreira B.R."/>
            <person name="Moreira H.N."/>
            <person name="Mafra C."/>
            <person name="Olegario M.M."/>
            <person name="Szabo P.J."/>
            <person name="Miranda-Santos I.K."/>
            <person name="Maruyama S.R."/>
        </authorList>
    </citation>
    <scope>NUCLEOTIDE SEQUENCE</scope>
    <source>
        <strain evidence="2">Mato Grasso do Sul</strain>
        <tissue evidence="2">Salivary glands</tissue>
    </source>
</reference>
<dbReference type="AlphaFoldDB" id="A0A023G1Z2"/>
<dbReference type="EMBL" id="GBBM01007634">
    <property type="protein sequence ID" value="JAC27784.1"/>
    <property type="molecule type" value="mRNA"/>
</dbReference>
<feature type="signal peptide" evidence="1">
    <location>
        <begin position="1"/>
        <end position="28"/>
    </location>
</feature>
<organism evidence="2">
    <name type="scientific">Amblyomma triste</name>
    <name type="common">Neotropical tick</name>
    <dbReference type="NCBI Taxonomy" id="251400"/>
    <lineage>
        <taxon>Eukaryota</taxon>
        <taxon>Metazoa</taxon>
        <taxon>Ecdysozoa</taxon>
        <taxon>Arthropoda</taxon>
        <taxon>Chelicerata</taxon>
        <taxon>Arachnida</taxon>
        <taxon>Acari</taxon>
        <taxon>Parasitiformes</taxon>
        <taxon>Ixodida</taxon>
        <taxon>Ixodoidea</taxon>
        <taxon>Ixodidae</taxon>
        <taxon>Amblyomminae</taxon>
        <taxon>Amblyomma</taxon>
    </lineage>
</organism>
<protein>
    <submittedName>
        <fullName evidence="2">Putative secreted protein</fullName>
    </submittedName>
</protein>
<evidence type="ECO:0000313" key="2">
    <source>
        <dbReference type="EMBL" id="JAC27784.1"/>
    </source>
</evidence>